<organism evidence="1 2">
    <name type="scientific">Schistosoma mattheei</name>
    <dbReference type="NCBI Taxonomy" id="31246"/>
    <lineage>
        <taxon>Eukaryota</taxon>
        <taxon>Metazoa</taxon>
        <taxon>Spiralia</taxon>
        <taxon>Lophotrochozoa</taxon>
        <taxon>Platyhelminthes</taxon>
        <taxon>Trematoda</taxon>
        <taxon>Digenea</taxon>
        <taxon>Strigeidida</taxon>
        <taxon>Schistosomatoidea</taxon>
        <taxon>Schistosomatidae</taxon>
        <taxon>Schistosoma</taxon>
    </lineage>
</organism>
<dbReference type="STRING" id="31246.A0A183NLI8"/>
<evidence type="ECO:0000313" key="2">
    <source>
        <dbReference type="Proteomes" id="UP000269396"/>
    </source>
</evidence>
<accession>A0A183NLI8</accession>
<gene>
    <name evidence="1" type="ORF">SMTD_LOCUS2974</name>
</gene>
<sequence>MFELNRGPIVRRQKLRTTDVFDYDDPDFVSHLRERTTQEDDPFALNWLQMGSTGSLGRHWRPGSKGVLCNFFVLFIYCECCCLIIL</sequence>
<protein>
    <submittedName>
        <fullName evidence="1">Uncharacterized protein</fullName>
    </submittedName>
</protein>
<name>A0A183NLI8_9TREM</name>
<proteinExistence type="predicted"/>
<dbReference type="Proteomes" id="UP000269396">
    <property type="component" value="Unassembled WGS sequence"/>
</dbReference>
<evidence type="ECO:0000313" key="1">
    <source>
        <dbReference type="EMBL" id="VDO90893.1"/>
    </source>
</evidence>
<keyword evidence="2" id="KW-1185">Reference proteome</keyword>
<dbReference type="AlphaFoldDB" id="A0A183NLI8"/>
<dbReference type="EMBL" id="UZAL01004696">
    <property type="protein sequence ID" value="VDO90893.1"/>
    <property type="molecule type" value="Genomic_DNA"/>
</dbReference>
<reference evidence="1 2" key="1">
    <citation type="submission" date="2018-11" db="EMBL/GenBank/DDBJ databases">
        <authorList>
            <consortium name="Pathogen Informatics"/>
        </authorList>
    </citation>
    <scope>NUCLEOTIDE SEQUENCE [LARGE SCALE GENOMIC DNA]</scope>
    <source>
        <strain>Denwood</strain>
        <strain evidence="2">Zambia</strain>
    </source>
</reference>